<dbReference type="InterPro" id="IPR029058">
    <property type="entry name" value="AB_hydrolase_fold"/>
</dbReference>
<evidence type="ECO:0000313" key="5">
    <source>
        <dbReference type="Proteomes" id="UP001379945"/>
    </source>
</evidence>
<dbReference type="EMBL" id="JBBUTI010000005">
    <property type="protein sequence ID" value="MEK8046186.1"/>
    <property type="molecule type" value="Genomic_DNA"/>
</dbReference>
<evidence type="ECO:0000313" key="4">
    <source>
        <dbReference type="EMBL" id="MEK8046186.1"/>
    </source>
</evidence>
<keyword evidence="5" id="KW-1185">Reference proteome</keyword>
<accession>A0ABU9C5K1</accession>
<dbReference type="PANTHER" id="PTHR10272">
    <property type="entry name" value="PLATELET-ACTIVATING FACTOR ACETYLHYDROLASE"/>
    <property type="match status" value="1"/>
</dbReference>
<dbReference type="PANTHER" id="PTHR10272:SF0">
    <property type="entry name" value="PLATELET-ACTIVATING FACTOR ACETYLHYDROLASE"/>
    <property type="match status" value="1"/>
</dbReference>
<sequence length="343" mass="36488">MKPDRALMAPRLTRRRLLALTGGVALGSLALGRVCAQDAAGGVVAGVEAPPTFRTIDMDWADATRDRAVPVRLYLPEASQPVPLVVFSHGIGGSRLGYSYLGKHLAANGIACLHLQHVGSDRNLWFGNPFTLVGRLQKAADEVEARARAADLHFALTTLLAQPELAPRIDASRIAAGGHSYGANTTMLAAGARVQRGGEVLQLAEPLLKGALLLSSPPFYGERDLSRILGPITVPTLHITTTEDVINVPGYHSPVEDRLAVYQAMGSRQKALAVFEGGSHSIFTDRTGPGGPELNARVKQATQDFALAFLQSLFNGSAQAPGVNFMAVRDKHASLIHRFDSVA</sequence>
<dbReference type="RefSeq" id="WP_341398477.1">
    <property type="nucleotide sequence ID" value="NZ_JBBUTI010000005.1"/>
</dbReference>
<organism evidence="4 5">
    <name type="scientific">Ideonella margarita</name>
    <dbReference type="NCBI Taxonomy" id="2984191"/>
    <lineage>
        <taxon>Bacteria</taxon>
        <taxon>Pseudomonadati</taxon>
        <taxon>Pseudomonadota</taxon>
        <taxon>Betaproteobacteria</taxon>
        <taxon>Burkholderiales</taxon>
        <taxon>Sphaerotilaceae</taxon>
        <taxon>Ideonella</taxon>
    </lineage>
</organism>
<gene>
    <name evidence="4" type="ORF">AACH00_07530</name>
</gene>
<proteinExistence type="predicted"/>
<evidence type="ECO:0008006" key="6">
    <source>
        <dbReference type="Google" id="ProtNLM"/>
    </source>
</evidence>
<evidence type="ECO:0000256" key="3">
    <source>
        <dbReference type="ARBA" id="ARBA00023098"/>
    </source>
</evidence>
<evidence type="ECO:0000256" key="1">
    <source>
        <dbReference type="ARBA" id="ARBA00022801"/>
    </source>
</evidence>
<evidence type="ECO:0000256" key="2">
    <source>
        <dbReference type="ARBA" id="ARBA00022963"/>
    </source>
</evidence>
<protein>
    <recommendedName>
        <fullName evidence="6">Acetylhydrolase</fullName>
    </recommendedName>
</protein>
<reference evidence="4 5" key="1">
    <citation type="submission" date="2024-04" db="EMBL/GenBank/DDBJ databases">
        <title>Novel species of the genus Ideonella isolated from streams.</title>
        <authorList>
            <person name="Lu H."/>
        </authorList>
    </citation>
    <scope>NUCLEOTIDE SEQUENCE [LARGE SCALE GENOMIC DNA]</scope>
    <source>
        <strain evidence="4 5">LYT19W</strain>
    </source>
</reference>
<name>A0ABU9C5K1_9BURK</name>
<keyword evidence="2" id="KW-0442">Lipid degradation</keyword>
<dbReference type="Gene3D" id="3.40.50.1820">
    <property type="entry name" value="alpha/beta hydrolase"/>
    <property type="match status" value="1"/>
</dbReference>
<dbReference type="Pfam" id="PF03403">
    <property type="entry name" value="PAF-AH_p_II"/>
    <property type="match status" value="1"/>
</dbReference>
<dbReference type="Proteomes" id="UP001379945">
    <property type="component" value="Unassembled WGS sequence"/>
</dbReference>
<comment type="caution">
    <text evidence="4">The sequence shown here is derived from an EMBL/GenBank/DDBJ whole genome shotgun (WGS) entry which is preliminary data.</text>
</comment>
<dbReference type="SUPFAM" id="SSF53474">
    <property type="entry name" value="alpha/beta-Hydrolases"/>
    <property type="match status" value="1"/>
</dbReference>
<keyword evidence="1" id="KW-0378">Hydrolase</keyword>
<keyword evidence="3" id="KW-0443">Lipid metabolism</keyword>